<dbReference type="HAMAP" id="MF_00047">
    <property type="entry name" value="Dala_Dala_lig"/>
    <property type="match status" value="1"/>
</dbReference>
<evidence type="ECO:0000259" key="13">
    <source>
        <dbReference type="PROSITE" id="PS50975"/>
    </source>
</evidence>
<keyword evidence="7" id="KW-0067">ATP-binding</keyword>
<evidence type="ECO:0000256" key="7">
    <source>
        <dbReference type="ARBA" id="ARBA00022840"/>
    </source>
</evidence>
<evidence type="ECO:0000256" key="1">
    <source>
        <dbReference type="ARBA" id="ARBA00004496"/>
    </source>
</evidence>
<keyword evidence="3" id="KW-0963">Cytoplasm</keyword>
<dbReference type="GO" id="GO:0009252">
    <property type="term" value="P:peptidoglycan biosynthetic process"/>
    <property type="evidence" value="ECO:0007669"/>
    <property type="project" value="UniProtKB-KW"/>
</dbReference>
<evidence type="ECO:0000256" key="11">
    <source>
        <dbReference type="ARBA" id="ARBA00023211"/>
    </source>
</evidence>
<keyword evidence="4" id="KW-0436">Ligase</keyword>
<evidence type="ECO:0000256" key="3">
    <source>
        <dbReference type="ARBA" id="ARBA00022490"/>
    </source>
</evidence>
<dbReference type="Gene3D" id="3.30.1490.20">
    <property type="entry name" value="ATP-grasp fold, A domain"/>
    <property type="match status" value="1"/>
</dbReference>
<accession>A0A382DQ10</accession>
<dbReference type="EMBL" id="UINC01040434">
    <property type="protein sequence ID" value="SVB40299.1"/>
    <property type="molecule type" value="Genomic_DNA"/>
</dbReference>
<dbReference type="PANTHER" id="PTHR23132:SF23">
    <property type="entry name" value="D-ALANINE--D-ALANINE LIGASE B"/>
    <property type="match status" value="1"/>
</dbReference>
<dbReference type="GO" id="GO:0005829">
    <property type="term" value="C:cytosol"/>
    <property type="evidence" value="ECO:0007669"/>
    <property type="project" value="TreeGrafter"/>
</dbReference>
<evidence type="ECO:0000256" key="5">
    <source>
        <dbReference type="ARBA" id="ARBA00022723"/>
    </source>
</evidence>
<dbReference type="AlphaFoldDB" id="A0A382DQ10"/>
<keyword evidence="8" id="KW-0460">Magnesium</keyword>
<dbReference type="PANTHER" id="PTHR23132">
    <property type="entry name" value="D-ALANINE--D-ALANINE LIGASE"/>
    <property type="match status" value="1"/>
</dbReference>
<keyword evidence="11" id="KW-0464">Manganese</keyword>
<dbReference type="GO" id="GO:0046872">
    <property type="term" value="F:metal ion binding"/>
    <property type="evidence" value="ECO:0007669"/>
    <property type="project" value="UniProtKB-KW"/>
</dbReference>
<dbReference type="Pfam" id="PF07478">
    <property type="entry name" value="Dala_Dala_lig_C"/>
    <property type="match status" value="1"/>
</dbReference>
<evidence type="ECO:0000256" key="8">
    <source>
        <dbReference type="ARBA" id="ARBA00022842"/>
    </source>
</evidence>
<evidence type="ECO:0000256" key="6">
    <source>
        <dbReference type="ARBA" id="ARBA00022741"/>
    </source>
</evidence>
<organism evidence="14">
    <name type="scientific">marine metagenome</name>
    <dbReference type="NCBI Taxonomy" id="408172"/>
    <lineage>
        <taxon>unclassified sequences</taxon>
        <taxon>metagenomes</taxon>
        <taxon>ecological metagenomes</taxon>
    </lineage>
</organism>
<keyword evidence="6" id="KW-0547">Nucleotide-binding</keyword>
<name>A0A382DQ10_9ZZZZ</name>
<dbReference type="GO" id="GO:0005524">
    <property type="term" value="F:ATP binding"/>
    <property type="evidence" value="ECO:0007669"/>
    <property type="project" value="UniProtKB-KW"/>
</dbReference>
<evidence type="ECO:0000256" key="10">
    <source>
        <dbReference type="ARBA" id="ARBA00022984"/>
    </source>
</evidence>
<dbReference type="NCBIfam" id="TIGR01205">
    <property type="entry name" value="D_ala_D_alaTIGR"/>
    <property type="match status" value="1"/>
</dbReference>
<keyword evidence="5" id="KW-0479">Metal-binding</keyword>
<dbReference type="InterPro" id="IPR016185">
    <property type="entry name" value="PreATP-grasp_dom_sf"/>
</dbReference>
<dbReference type="Gene3D" id="3.40.50.20">
    <property type="match status" value="1"/>
</dbReference>
<dbReference type="Gene3D" id="3.30.470.20">
    <property type="entry name" value="ATP-grasp fold, B domain"/>
    <property type="match status" value="1"/>
</dbReference>
<reference evidence="14" key="1">
    <citation type="submission" date="2018-05" db="EMBL/GenBank/DDBJ databases">
        <authorList>
            <person name="Lanie J.A."/>
            <person name="Ng W.-L."/>
            <person name="Kazmierczak K.M."/>
            <person name="Andrzejewski T.M."/>
            <person name="Davidsen T.M."/>
            <person name="Wayne K.J."/>
            <person name="Tettelin H."/>
            <person name="Glass J.I."/>
            <person name="Rusch D."/>
            <person name="Podicherti R."/>
            <person name="Tsui H.-C.T."/>
            <person name="Winkler M.E."/>
        </authorList>
    </citation>
    <scope>NUCLEOTIDE SEQUENCE</scope>
</reference>
<dbReference type="NCBIfam" id="NF002378">
    <property type="entry name" value="PRK01372.1"/>
    <property type="match status" value="1"/>
</dbReference>
<dbReference type="InterPro" id="IPR013815">
    <property type="entry name" value="ATP_grasp_subdomain_1"/>
</dbReference>
<comment type="subcellular location">
    <subcellularLocation>
        <location evidence="1">Cytoplasm</location>
    </subcellularLocation>
</comment>
<keyword evidence="12" id="KW-0961">Cell wall biogenesis/degradation</keyword>
<dbReference type="InterPro" id="IPR000291">
    <property type="entry name" value="D-Ala_lig_Van_CS"/>
</dbReference>
<evidence type="ECO:0000256" key="12">
    <source>
        <dbReference type="ARBA" id="ARBA00023316"/>
    </source>
</evidence>
<evidence type="ECO:0000256" key="4">
    <source>
        <dbReference type="ARBA" id="ARBA00022598"/>
    </source>
</evidence>
<dbReference type="Pfam" id="PF01820">
    <property type="entry name" value="Dala_Dala_lig_N"/>
    <property type="match status" value="1"/>
</dbReference>
<evidence type="ECO:0000313" key="14">
    <source>
        <dbReference type="EMBL" id="SVB40299.1"/>
    </source>
</evidence>
<dbReference type="InterPro" id="IPR005905">
    <property type="entry name" value="D_ala_D_ala"/>
</dbReference>
<dbReference type="PROSITE" id="PS00844">
    <property type="entry name" value="DALA_DALA_LIGASE_2"/>
    <property type="match status" value="1"/>
</dbReference>
<dbReference type="FunFam" id="3.30.470.20:FF:000008">
    <property type="entry name" value="D-alanine--D-alanine ligase"/>
    <property type="match status" value="1"/>
</dbReference>
<evidence type="ECO:0000256" key="2">
    <source>
        <dbReference type="ARBA" id="ARBA00010871"/>
    </source>
</evidence>
<keyword evidence="9" id="KW-0133">Cell shape</keyword>
<evidence type="ECO:0000256" key="9">
    <source>
        <dbReference type="ARBA" id="ARBA00022960"/>
    </source>
</evidence>
<dbReference type="InterPro" id="IPR011127">
    <property type="entry name" value="Dala_Dala_lig_N"/>
</dbReference>
<dbReference type="GO" id="GO:0008716">
    <property type="term" value="F:D-alanine-D-alanine ligase activity"/>
    <property type="evidence" value="ECO:0007669"/>
    <property type="project" value="InterPro"/>
</dbReference>
<dbReference type="InterPro" id="IPR011761">
    <property type="entry name" value="ATP-grasp"/>
</dbReference>
<sequence>MLQFGKVVVLMGGESAEREISLESGKAVHAALLKAGVDAHIIDYQKDSFHELINSGFDRAFLALHGRGGEDGTIQRELEAVGLPYTGSDALSSACAMDKIKSKSIWRDAGLPTPNAIEIDQKSNWEYVAEQVGLPAMIKPVREGSSFGAAKVYQVENLFSAWTNASQFDERVMAESWIEGDEYTVPILDSKVLPFIKLETKNEFYDYDAKYNDDNTQYICPCGLDEVSELTLGKTSIEACKLLGVSGWSRVDLMIDSNNQEWLIEVNTIPGMTSHSLVPMAAEKAGMSFEELVLKILATSFS</sequence>
<dbReference type="PROSITE" id="PS50975">
    <property type="entry name" value="ATP_GRASP"/>
    <property type="match status" value="1"/>
</dbReference>
<dbReference type="GO" id="GO:0008360">
    <property type="term" value="P:regulation of cell shape"/>
    <property type="evidence" value="ECO:0007669"/>
    <property type="project" value="UniProtKB-KW"/>
</dbReference>
<gene>
    <name evidence="14" type="ORF">METZ01_LOCUS193153</name>
</gene>
<feature type="domain" description="ATP-grasp" evidence="13">
    <location>
        <begin position="103"/>
        <end position="298"/>
    </location>
</feature>
<proteinExistence type="inferred from homology"/>
<dbReference type="PIRSF" id="PIRSF039102">
    <property type="entry name" value="Ddl/VanB"/>
    <property type="match status" value="1"/>
</dbReference>
<comment type="similarity">
    <text evidence="2">Belongs to the D-alanine--D-alanine ligase family.</text>
</comment>
<dbReference type="GO" id="GO:0071555">
    <property type="term" value="P:cell wall organization"/>
    <property type="evidence" value="ECO:0007669"/>
    <property type="project" value="UniProtKB-KW"/>
</dbReference>
<dbReference type="SUPFAM" id="SSF56059">
    <property type="entry name" value="Glutathione synthetase ATP-binding domain-like"/>
    <property type="match status" value="1"/>
</dbReference>
<protein>
    <recommendedName>
        <fullName evidence="13">ATP-grasp domain-containing protein</fullName>
    </recommendedName>
</protein>
<dbReference type="InterPro" id="IPR011095">
    <property type="entry name" value="Dala_Dala_lig_C"/>
</dbReference>
<dbReference type="SUPFAM" id="SSF52440">
    <property type="entry name" value="PreATP-grasp domain"/>
    <property type="match status" value="1"/>
</dbReference>
<keyword evidence="10" id="KW-0573">Peptidoglycan synthesis</keyword>